<reference evidence="2 3" key="1">
    <citation type="journal article" date="2012" name="Genome Biol.">
        <title>Genome and low-iron response of an oceanic diatom adapted to chronic iron limitation.</title>
        <authorList>
            <person name="Lommer M."/>
            <person name="Specht M."/>
            <person name="Roy A.S."/>
            <person name="Kraemer L."/>
            <person name="Andreson R."/>
            <person name="Gutowska M.A."/>
            <person name="Wolf J."/>
            <person name="Bergner S.V."/>
            <person name="Schilhabel M.B."/>
            <person name="Klostermeier U.C."/>
            <person name="Beiko R.G."/>
            <person name="Rosenstiel P."/>
            <person name="Hippler M."/>
            <person name="Laroche J."/>
        </authorList>
    </citation>
    <scope>NUCLEOTIDE SEQUENCE [LARGE SCALE GENOMIC DNA]</scope>
    <source>
        <strain evidence="2 3">CCMP1005</strain>
    </source>
</reference>
<feature type="compositionally biased region" description="Basic and acidic residues" evidence="1">
    <location>
        <begin position="476"/>
        <end position="487"/>
    </location>
</feature>
<dbReference type="Proteomes" id="UP000266841">
    <property type="component" value="Unassembled WGS sequence"/>
</dbReference>
<organism evidence="2 3">
    <name type="scientific">Thalassiosira oceanica</name>
    <name type="common">Marine diatom</name>
    <dbReference type="NCBI Taxonomy" id="159749"/>
    <lineage>
        <taxon>Eukaryota</taxon>
        <taxon>Sar</taxon>
        <taxon>Stramenopiles</taxon>
        <taxon>Ochrophyta</taxon>
        <taxon>Bacillariophyta</taxon>
        <taxon>Coscinodiscophyceae</taxon>
        <taxon>Thalassiosirophycidae</taxon>
        <taxon>Thalassiosirales</taxon>
        <taxon>Thalassiosiraceae</taxon>
        <taxon>Thalassiosira</taxon>
    </lineage>
</organism>
<feature type="compositionally biased region" description="Acidic residues" evidence="1">
    <location>
        <begin position="361"/>
        <end position="376"/>
    </location>
</feature>
<keyword evidence="3" id="KW-1185">Reference proteome</keyword>
<feature type="compositionally biased region" description="Basic and acidic residues" evidence="1">
    <location>
        <begin position="347"/>
        <end position="358"/>
    </location>
</feature>
<sequence>MSNDYLTVSKSSNGLTIHPSMNGKKWNSSLLGVASVTAAAVLQHRTKEIMIPPMPTKNFRAFLSCSMQSFDGKIKTLGKTSNPTIEMYLATRKEDTVLFFLLNVTKDMLLSRELQDIFSEEELEAIRSHGMGLPLSAERWKLEDRLEEASKYSLSLSLSLSLFSPESKFPSHFMTSLELPPGECQYMLFAGGQLTTYFLCSVWQLLVNISCGAAAQTVSSFIMNIMMCLAEGRHWDLAKSFEHFCRASISHVEEAIRVAATIKRTEEDNSQHPKSTFTIVQLDICIQSLQSVATALNGAVTYLHQSLAEAGVQTNEYMPHQKEAPPPSQEGDATPPRGNDAPIASVRDIDADNADKSPESVQEESDIVDGDQESESEVTSTFCDDYGDNCYGDSHNDSDRNEGDDNTPEANDKDQEVVLNNQHLQVLDKKYGVDMDSTHFCNESLGIDEEADKDGRQSNAVTAADCLEGSVGQSDRVVDGQHPKDCTKLTQKP</sequence>
<dbReference type="EMBL" id="AGNL01040662">
    <property type="protein sequence ID" value="EJK51970.1"/>
    <property type="molecule type" value="Genomic_DNA"/>
</dbReference>
<proteinExistence type="predicted"/>
<evidence type="ECO:0000313" key="3">
    <source>
        <dbReference type="Proteomes" id="UP000266841"/>
    </source>
</evidence>
<feature type="region of interest" description="Disordered" evidence="1">
    <location>
        <begin position="473"/>
        <end position="493"/>
    </location>
</feature>
<comment type="caution">
    <text evidence="2">The sequence shown here is derived from an EMBL/GenBank/DDBJ whole genome shotgun (WGS) entry which is preliminary data.</text>
</comment>
<evidence type="ECO:0000256" key="1">
    <source>
        <dbReference type="SAM" id="MobiDB-lite"/>
    </source>
</evidence>
<dbReference type="AlphaFoldDB" id="K0RFD5"/>
<evidence type="ECO:0000313" key="2">
    <source>
        <dbReference type="EMBL" id="EJK51970.1"/>
    </source>
</evidence>
<protein>
    <submittedName>
        <fullName evidence="2">Uncharacterized protein</fullName>
    </submittedName>
</protein>
<gene>
    <name evidence="2" type="ORF">THAOC_28806</name>
</gene>
<feature type="compositionally biased region" description="Basic and acidic residues" evidence="1">
    <location>
        <begin position="394"/>
        <end position="403"/>
    </location>
</feature>
<name>K0RFD5_THAOC</name>
<feature type="region of interest" description="Disordered" evidence="1">
    <location>
        <begin position="318"/>
        <end position="414"/>
    </location>
</feature>
<accession>K0RFD5</accession>